<dbReference type="Proteomes" id="UP000270261">
    <property type="component" value="Unassembled WGS sequence"/>
</dbReference>
<dbReference type="Gene3D" id="3.40.30.10">
    <property type="entry name" value="Glutaredoxin"/>
    <property type="match status" value="1"/>
</dbReference>
<evidence type="ECO:0000313" key="2">
    <source>
        <dbReference type="Proteomes" id="UP000270261"/>
    </source>
</evidence>
<proteinExistence type="predicted"/>
<gene>
    <name evidence="1" type="ORF">EHV23_05790</name>
</gene>
<dbReference type="Pfam" id="PF05768">
    <property type="entry name" value="Glrx-like"/>
    <property type="match status" value="1"/>
</dbReference>
<evidence type="ECO:0000313" key="1">
    <source>
        <dbReference type="EMBL" id="RRN45665.1"/>
    </source>
</evidence>
<accession>A0A3R8LT85</accession>
<dbReference type="EMBL" id="RRUE01000001">
    <property type="protein sequence ID" value="RRN45665.1"/>
    <property type="molecule type" value="Genomic_DNA"/>
</dbReference>
<name>A0A3R8LT85_9BURK</name>
<dbReference type="RefSeq" id="WP_125095094.1">
    <property type="nucleotide sequence ID" value="NZ_RRUE01000001.1"/>
</dbReference>
<dbReference type="OrthoDB" id="8779161at2"/>
<dbReference type="SUPFAM" id="SSF52833">
    <property type="entry name" value="Thioredoxin-like"/>
    <property type="match status" value="1"/>
</dbReference>
<dbReference type="AlphaFoldDB" id="A0A3R8LT85"/>
<dbReference type="InterPro" id="IPR008554">
    <property type="entry name" value="Glutaredoxin-like"/>
</dbReference>
<comment type="caution">
    <text evidence="1">The sequence shown here is derived from an EMBL/GenBank/DDBJ whole genome shotgun (WGS) entry which is preliminary data.</text>
</comment>
<keyword evidence="2" id="KW-1185">Reference proteome</keyword>
<sequence length="84" mass="9579">MKLTVLSRSYCSLCQKMLDALAPWQAQYGFEVQTIDVDGDEALVDRYNELVPVLLAGDTEICHWHLDEAKLQAFLASIHFYSEN</sequence>
<organism evidence="1 2">
    <name type="scientific">Lautropia dentalis</name>
    <dbReference type="NCBI Taxonomy" id="2490857"/>
    <lineage>
        <taxon>Bacteria</taxon>
        <taxon>Pseudomonadati</taxon>
        <taxon>Pseudomonadota</taxon>
        <taxon>Betaproteobacteria</taxon>
        <taxon>Burkholderiales</taxon>
        <taxon>Burkholderiaceae</taxon>
        <taxon>Lautropia</taxon>
    </lineage>
</organism>
<reference evidence="1 2" key="1">
    <citation type="submission" date="2018-11" db="EMBL/GenBank/DDBJ databases">
        <title>Genome sequencing of Lautropia sp. KCOM 2505 (= ChDC F240).</title>
        <authorList>
            <person name="Kook J.-K."/>
            <person name="Park S.-N."/>
            <person name="Lim Y.K."/>
        </authorList>
    </citation>
    <scope>NUCLEOTIDE SEQUENCE [LARGE SCALE GENOMIC DNA]</scope>
    <source>
        <strain evidence="1 2">KCOM 2505</strain>
    </source>
</reference>
<protein>
    <submittedName>
        <fullName evidence="1">Glutaredoxin family protein</fullName>
    </submittedName>
</protein>
<dbReference type="InterPro" id="IPR036249">
    <property type="entry name" value="Thioredoxin-like_sf"/>
</dbReference>